<reference evidence="2" key="4">
    <citation type="submission" date="2025-09" db="UniProtKB">
        <authorList>
            <consortium name="Ensembl"/>
        </authorList>
    </citation>
    <scope>IDENTIFICATION</scope>
</reference>
<evidence type="ECO:0000313" key="2">
    <source>
        <dbReference type="Ensembl" id="ENSELUP00000011272.3"/>
    </source>
</evidence>
<dbReference type="GO" id="GO:0042110">
    <property type="term" value="P:T cell activation"/>
    <property type="evidence" value="ECO:0007669"/>
    <property type="project" value="TreeGrafter"/>
</dbReference>
<sequence>QTDRMCIILFNNHFISFLSGVSGDIRSLFTRVGDNVSLSCTNVVNQDCSSTVWNYHRTGLERVIEEVGHGKIKTNSQRADRLKVRSDCSLHVTEDAGKYTCKQFLRVGGPENVNDIPVHLSVLTSEYYSVTLRCFLYTSEGPGICSRGVPEHVSLLWVDEAGNNLKNDSRHQVTQTPDCDITLTLTLQKEDNNRKWTCQLNINEKKEISIDFSFMAPGNDCMICKDIVHLPCAI</sequence>
<dbReference type="InterPro" id="IPR007110">
    <property type="entry name" value="Ig-like_dom"/>
</dbReference>
<dbReference type="GO" id="GO:1990782">
    <property type="term" value="F:protein tyrosine kinase binding"/>
    <property type="evidence" value="ECO:0007669"/>
    <property type="project" value="TreeGrafter"/>
</dbReference>
<feature type="domain" description="Ig-like" evidence="1">
    <location>
        <begin position="33"/>
        <end position="101"/>
    </location>
</feature>
<dbReference type="AlphaFoldDB" id="A0A3P8Y3N9"/>
<dbReference type="OMA" id="WFHKRNE"/>
<dbReference type="GO" id="GO:0042289">
    <property type="term" value="F:MHC class II protein binding"/>
    <property type="evidence" value="ECO:0007669"/>
    <property type="project" value="TreeGrafter"/>
</dbReference>
<dbReference type="InterPro" id="IPR013783">
    <property type="entry name" value="Ig-like_fold"/>
</dbReference>
<dbReference type="InParanoid" id="A0A3P8Y3N9"/>
<dbReference type="PROSITE" id="PS50835">
    <property type="entry name" value="IG_LIKE"/>
    <property type="match status" value="2"/>
</dbReference>
<protein>
    <recommendedName>
        <fullName evidence="1">Ig-like domain-containing protein</fullName>
    </recommendedName>
</protein>
<proteinExistence type="predicted"/>
<name>A0A3P8Y3N9_ESOLU</name>
<reference evidence="2" key="3">
    <citation type="submission" date="2025-08" db="UniProtKB">
        <authorList>
            <consortium name="Ensembl"/>
        </authorList>
    </citation>
    <scope>IDENTIFICATION</scope>
</reference>
<dbReference type="GO" id="GO:0035723">
    <property type="term" value="P:interleukin-15-mediated signaling pathway"/>
    <property type="evidence" value="ECO:0007669"/>
    <property type="project" value="TreeGrafter"/>
</dbReference>
<dbReference type="Ensembl" id="ENSELUT00000000748.3">
    <property type="protein sequence ID" value="ENSELUP00000011272.3"/>
    <property type="gene ID" value="ENSELUG00000011648.3"/>
</dbReference>
<evidence type="ECO:0000259" key="1">
    <source>
        <dbReference type="PROSITE" id="PS50835"/>
    </source>
</evidence>
<dbReference type="GO" id="GO:0070374">
    <property type="term" value="P:positive regulation of ERK1 and ERK2 cascade"/>
    <property type="evidence" value="ECO:0007669"/>
    <property type="project" value="TreeGrafter"/>
</dbReference>
<dbReference type="InterPro" id="IPR036179">
    <property type="entry name" value="Ig-like_dom_sf"/>
</dbReference>
<dbReference type="Bgee" id="ENSELUG00000011648">
    <property type="expression patterns" value="Expressed in digestive tract"/>
</dbReference>
<dbReference type="FunCoup" id="A0A3P8Y3N9">
    <property type="interactions" value="6"/>
</dbReference>
<keyword evidence="3" id="KW-1185">Reference proteome</keyword>
<feature type="domain" description="Ig-like" evidence="1">
    <location>
        <begin position="110"/>
        <end position="209"/>
    </location>
</feature>
<dbReference type="PANTHER" id="PTHR11422:SF5">
    <property type="entry name" value="DIVERSE IMMUNOGLOBULIN DOMAIN-CONTAINING PROTEIN 1.1 ISOFORM X1-RELATED"/>
    <property type="match status" value="1"/>
</dbReference>
<dbReference type="Gene3D" id="2.60.40.10">
    <property type="entry name" value="Immunoglobulins"/>
    <property type="match status" value="1"/>
</dbReference>
<evidence type="ECO:0000313" key="3">
    <source>
        <dbReference type="Proteomes" id="UP000265140"/>
    </source>
</evidence>
<dbReference type="SUPFAM" id="SSF48726">
    <property type="entry name" value="Immunoglobulin"/>
    <property type="match status" value="1"/>
</dbReference>
<dbReference type="GO" id="GO:0009897">
    <property type="term" value="C:external side of plasma membrane"/>
    <property type="evidence" value="ECO:0007669"/>
    <property type="project" value="TreeGrafter"/>
</dbReference>
<dbReference type="PANTHER" id="PTHR11422">
    <property type="entry name" value="T-CELL SURFACE GLYCOPROTEIN CD4"/>
    <property type="match status" value="1"/>
</dbReference>
<dbReference type="GO" id="GO:0045121">
    <property type="term" value="C:membrane raft"/>
    <property type="evidence" value="ECO:0007669"/>
    <property type="project" value="TreeGrafter"/>
</dbReference>
<reference evidence="3" key="1">
    <citation type="journal article" date="2014" name="PLoS ONE">
        <title>The genome and linkage map of the northern pike (Esox lucius): conserved synteny revealed between the salmonid sister group and the Neoteleostei.</title>
        <authorList>
            <person name="Rondeau E.B."/>
            <person name="Minkley D.R."/>
            <person name="Leong J.S."/>
            <person name="Messmer A.M."/>
            <person name="Jantzen J.R."/>
            <person name="von Schalburg K.R."/>
            <person name="Lemon C."/>
            <person name="Bird N.H."/>
            <person name="Koop B.F."/>
        </authorList>
    </citation>
    <scope>NUCLEOTIDE SEQUENCE</scope>
</reference>
<reference evidence="2" key="2">
    <citation type="submission" date="2020-02" db="EMBL/GenBank/DDBJ databases">
        <title>Esox lucius (northern pike) genome, fEsoLuc1, primary haplotype.</title>
        <authorList>
            <person name="Myers G."/>
            <person name="Karagic N."/>
            <person name="Meyer A."/>
            <person name="Pippel M."/>
            <person name="Reichard M."/>
            <person name="Winkler S."/>
            <person name="Tracey A."/>
            <person name="Sims Y."/>
            <person name="Howe K."/>
            <person name="Rhie A."/>
            <person name="Formenti G."/>
            <person name="Durbin R."/>
            <person name="Fedrigo O."/>
            <person name="Jarvis E.D."/>
        </authorList>
    </citation>
    <scope>NUCLEOTIDE SEQUENCE [LARGE SCALE GENOMIC DNA]</scope>
</reference>
<dbReference type="Proteomes" id="UP000265140">
    <property type="component" value="Chromosome 18"/>
</dbReference>
<dbReference type="GeneTree" id="ENSGT01140000282606"/>
<accession>A0A3P8Y3N9</accession>
<organism evidence="2 3">
    <name type="scientific">Esox lucius</name>
    <name type="common">Northern pike</name>
    <dbReference type="NCBI Taxonomy" id="8010"/>
    <lineage>
        <taxon>Eukaryota</taxon>
        <taxon>Metazoa</taxon>
        <taxon>Chordata</taxon>
        <taxon>Craniata</taxon>
        <taxon>Vertebrata</taxon>
        <taxon>Euteleostomi</taxon>
        <taxon>Actinopterygii</taxon>
        <taxon>Neopterygii</taxon>
        <taxon>Teleostei</taxon>
        <taxon>Protacanthopterygii</taxon>
        <taxon>Esociformes</taxon>
        <taxon>Esocidae</taxon>
        <taxon>Esox</taxon>
    </lineage>
</organism>